<dbReference type="STRING" id="2163413.A0A4P6XU41"/>
<evidence type="ECO:0000256" key="1">
    <source>
        <dbReference type="ARBA" id="ARBA00000156"/>
    </source>
</evidence>
<dbReference type="Pfam" id="PF01694">
    <property type="entry name" value="Rhomboid"/>
    <property type="match status" value="1"/>
</dbReference>
<proteinExistence type="inferred from homology"/>
<dbReference type="EMBL" id="CP034460">
    <property type="protein sequence ID" value="QBM90345.1"/>
    <property type="molecule type" value="Genomic_DNA"/>
</dbReference>
<evidence type="ECO:0000313" key="15">
    <source>
        <dbReference type="EMBL" id="QBM90345.1"/>
    </source>
</evidence>
<dbReference type="InterPro" id="IPR035952">
    <property type="entry name" value="Rhomboid-like_sf"/>
</dbReference>
<sequence length="333" mass="37358">MSFKQLILFLALTNKHWPRRGGRLPAHPRARPRHFHQSPEYTHTIHISHIHWSLILQHKMEIPDFKKARDMLRATPALSVGIVIFSVLFYVVYPSGLTALVLYPNAPLKLNMNAISFYIFPHVNLVHLVMNLVALFPLISRFELANGTVNTGVTLNLLAVAAALMYCVPGLLLFPKSGAAGLLGICFSFLTYYCHKEHVQTPVLYRFNVALHEVQIPTEYFPFINLFLIALLVPLTSFFGHLAGIGAGYLLALDYLKLLYPPLKVVLFIERKLAPGINQLKRLVDFISEEDAVNERGVAYRPLFLTDLELGVPASAPAATGPVVEPFERRVDS</sequence>
<evidence type="ECO:0000256" key="6">
    <source>
        <dbReference type="ARBA" id="ARBA00022692"/>
    </source>
</evidence>
<evidence type="ECO:0000256" key="13">
    <source>
        <dbReference type="SAM" id="Phobius"/>
    </source>
</evidence>
<keyword evidence="16" id="KW-1185">Reference proteome</keyword>
<feature type="transmembrane region" description="Helical" evidence="13">
    <location>
        <begin position="77"/>
        <end position="103"/>
    </location>
</feature>
<keyword evidence="7" id="KW-0378">Hydrolase</keyword>
<dbReference type="PANTHER" id="PTHR43066:SF1">
    <property type="entry name" value="RHOMBOID PROTEIN 2"/>
    <property type="match status" value="1"/>
</dbReference>
<keyword evidence="6 13" id="KW-0812">Transmembrane</keyword>
<evidence type="ECO:0000256" key="9">
    <source>
        <dbReference type="ARBA" id="ARBA00023136"/>
    </source>
</evidence>
<feature type="transmembrane region" description="Helical" evidence="13">
    <location>
        <begin position="151"/>
        <end position="174"/>
    </location>
</feature>
<feature type="transmembrane region" description="Helical" evidence="13">
    <location>
        <begin position="226"/>
        <end position="252"/>
    </location>
</feature>
<dbReference type="PANTHER" id="PTHR43066">
    <property type="entry name" value="RHOMBOID-RELATED PROTEIN"/>
    <property type="match status" value="1"/>
</dbReference>
<evidence type="ECO:0000256" key="8">
    <source>
        <dbReference type="ARBA" id="ARBA00022989"/>
    </source>
</evidence>
<dbReference type="GO" id="GO:0005794">
    <property type="term" value="C:Golgi apparatus"/>
    <property type="evidence" value="ECO:0007669"/>
    <property type="project" value="UniProtKB-SubCell"/>
</dbReference>
<dbReference type="Gene3D" id="1.20.1540.10">
    <property type="entry name" value="Rhomboid-like"/>
    <property type="match status" value="1"/>
</dbReference>
<keyword evidence="9 13" id="KW-0472">Membrane</keyword>
<dbReference type="GO" id="GO:0004252">
    <property type="term" value="F:serine-type endopeptidase activity"/>
    <property type="evidence" value="ECO:0007669"/>
    <property type="project" value="InterPro"/>
</dbReference>
<dbReference type="AlphaFoldDB" id="A0A4P6XU41"/>
<organism evidence="15 16">
    <name type="scientific">Metschnikowia aff. pulcherrima</name>
    <dbReference type="NCBI Taxonomy" id="2163413"/>
    <lineage>
        <taxon>Eukaryota</taxon>
        <taxon>Fungi</taxon>
        <taxon>Dikarya</taxon>
        <taxon>Ascomycota</taxon>
        <taxon>Saccharomycotina</taxon>
        <taxon>Pichiomycetes</taxon>
        <taxon>Metschnikowiaceae</taxon>
        <taxon>Metschnikowia</taxon>
    </lineage>
</organism>
<keyword evidence="8 13" id="KW-1133">Transmembrane helix</keyword>
<protein>
    <recommendedName>
        <fullName evidence="11">Rhomboid-type serine protease 2</fullName>
        <ecNumber evidence="4">3.4.21.105</ecNumber>
    </recommendedName>
    <alternativeName>
        <fullName evidence="12">Rhomboid protein 2</fullName>
    </alternativeName>
</protein>
<comment type="subcellular location">
    <subcellularLocation>
        <location evidence="2">Golgi apparatus</location>
        <location evidence="2">cis-Golgi network membrane</location>
        <topology evidence="2">Multi-pass membrane protein</topology>
    </subcellularLocation>
</comment>
<accession>A0A4P6XU41</accession>
<evidence type="ECO:0000259" key="14">
    <source>
        <dbReference type="Pfam" id="PF01694"/>
    </source>
</evidence>
<gene>
    <name evidence="15" type="primary">MPUL0E05930</name>
    <name evidence="15" type="ORF">METSCH_E05930</name>
</gene>
<dbReference type="InterPro" id="IPR022764">
    <property type="entry name" value="Peptidase_S54_rhomboid_dom"/>
</dbReference>
<evidence type="ECO:0000313" key="16">
    <source>
        <dbReference type="Proteomes" id="UP000292447"/>
    </source>
</evidence>
<evidence type="ECO:0000256" key="10">
    <source>
        <dbReference type="ARBA" id="ARBA00037147"/>
    </source>
</evidence>
<keyword evidence="5 15" id="KW-0645">Protease</keyword>
<dbReference type="GO" id="GO:0006508">
    <property type="term" value="P:proteolysis"/>
    <property type="evidence" value="ECO:0007669"/>
    <property type="project" value="UniProtKB-KW"/>
</dbReference>
<reference evidence="16" key="1">
    <citation type="submission" date="2019-03" db="EMBL/GenBank/DDBJ databases">
        <title>Snf2 controls pulcherriminic acid biosynthesis and connects pigmentation and antifungal activity of the yeast Metschnikowia pulcherrima.</title>
        <authorList>
            <person name="Gore-Lloyd D."/>
            <person name="Sumann I."/>
            <person name="Brachmann A.O."/>
            <person name="Schneeberger K."/>
            <person name="Ortiz-Merino R.A."/>
            <person name="Moreno-Beltran M."/>
            <person name="Schlaefli M."/>
            <person name="Kirner P."/>
            <person name="Santos Kron A."/>
            <person name="Wolfe K.H."/>
            <person name="Piel J."/>
            <person name="Ahrens C.H."/>
            <person name="Henk D."/>
            <person name="Freimoser F.M."/>
        </authorList>
    </citation>
    <scope>NUCLEOTIDE SEQUENCE [LARGE SCALE GENOMIC DNA]</scope>
    <source>
        <strain evidence="16">APC 1.2</strain>
    </source>
</reference>
<evidence type="ECO:0000256" key="12">
    <source>
        <dbReference type="ARBA" id="ARBA00042081"/>
    </source>
</evidence>
<evidence type="ECO:0000256" key="2">
    <source>
        <dbReference type="ARBA" id="ARBA00004257"/>
    </source>
</evidence>
<dbReference type="GO" id="GO:0016020">
    <property type="term" value="C:membrane"/>
    <property type="evidence" value="ECO:0007669"/>
    <property type="project" value="InterPro"/>
</dbReference>
<comment type="catalytic activity">
    <reaction evidence="1">
        <text>Cleaves type-1 transmembrane domains using a catalytic dyad composed of serine and histidine that are contributed by different transmembrane domains.</text>
        <dbReference type="EC" id="3.4.21.105"/>
    </reaction>
</comment>
<evidence type="ECO:0000256" key="4">
    <source>
        <dbReference type="ARBA" id="ARBA00013039"/>
    </source>
</evidence>
<comment type="similarity">
    <text evidence="3">Belongs to the peptidase S54 family.</text>
</comment>
<feature type="transmembrane region" description="Helical" evidence="13">
    <location>
        <begin position="115"/>
        <end position="139"/>
    </location>
</feature>
<evidence type="ECO:0000256" key="3">
    <source>
        <dbReference type="ARBA" id="ARBA00009045"/>
    </source>
</evidence>
<evidence type="ECO:0000256" key="11">
    <source>
        <dbReference type="ARBA" id="ARBA00039804"/>
    </source>
</evidence>
<dbReference type="SUPFAM" id="SSF144091">
    <property type="entry name" value="Rhomboid-like"/>
    <property type="match status" value="1"/>
</dbReference>
<dbReference type="EC" id="3.4.21.105" evidence="4"/>
<evidence type="ECO:0000256" key="7">
    <source>
        <dbReference type="ARBA" id="ARBA00022801"/>
    </source>
</evidence>
<name>A0A4P6XU41_9ASCO</name>
<dbReference type="Proteomes" id="UP000292447">
    <property type="component" value="Chromosome V"/>
</dbReference>
<comment type="function">
    <text evidence="10">Probable rhomboid-type serine protease that catalyzes intramembrane proteolysis.</text>
</comment>
<evidence type="ECO:0000256" key="5">
    <source>
        <dbReference type="ARBA" id="ARBA00022670"/>
    </source>
</evidence>
<feature type="domain" description="Peptidase S54 rhomboid" evidence="14">
    <location>
        <begin position="115"/>
        <end position="253"/>
    </location>
</feature>